<evidence type="ECO:0000256" key="2">
    <source>
        <dbReference type="SAM" id="MobiDB-lite"/>
    </source>
</evidence>
<feature type="region of interest" description="Disordered" evidence="2">
    <location>
        <begin position="260"/>
        <end position="344"/>
    </location>
</feature>
<dbReference type="OrthoDB" id="10585288at2759"/>
<sequence>MDNFRNGNIAYQNQGTNTNQHNQQGNNNKNRNKKKKNKQNQQNNQNIPLSPSKQVINHYNDYGGSMSLDHQSFGRPYNNKYQNNQNYNNQNNYQNNQNNRNIKFNQNNNGKFVKRRNGSQGNYYSNGNYENDRLNKSLTPNNSFGENSKIQTSISMDNFDLVSSLNNQKRSPISNSYSFMSSNIIIGQQKPTSPYKNGTYQQQQTIIEQVNLEEEITETPSASLSLQEVEAKSNDILSSITSTESLNTSGDFMVDDTPLSCYSTPMNHQSDSSRLVDPDMSPKKHREHEDSHHNEKTPVKYDESEHTVKHSVENRSDDSSNVSDSSPESKNSDQNLVTASEGESSFGHENTVMHHHEHNLAKELEEIAHSFDLNVQKNENDNDVMNVSNKSVDGSNSSSTESFSTTSNEVERQSDDEKQIVDDTKNSEEIQLPVEQTIQQYEEEEKIAEEQKIEVVQEEEKIVEEQKTVVVQEEQNSFNEQIVEVVQEEKIVEEQKVEVVQEEEEQVEDKNIQQLEIENVEIVQAEITEEQKVEIVQEESPKDQMEEKIEIIEEVQGELKSETVQTEVKEEQNEIVEQKPEKIEIVETISEHLTEPTEQLEVREIVEESTEKLENFEQNEIILPTQYEIRIRPQIEEINLADDDLVIVENDVKIDEDLKIDPVETEVKQEDKVDDEKNEKKVDDLNQTLDSIASELNVTKPNTSAIAQKEPVVDCFSCTIV</sequence>
<evidence type="ECO:0000313" key="4">
    <source>
        <dbReference type="Proteomes" id="UP000663879"/>
    </source>
</evidence>
<organism evidence="3 4">
    <name type="scientific">Brachionus calyciflorus</name>
    <dbReference type="NCBI Taxonomy" id="104777"/>
    <lineage>
        <taxon>Eukaryota</taxon>
        <taxon>Metazoa</taxon>
        <taxon>Spiralia</taxon>
        <taxon>Gnathifera</taxon>
        <taxon>Rotifera</taxon>
        <taxon>Eurotatoria</taxon>
        <taxon>Monogononta</taxon>
        <taxon>Pseudotrocha</taxon>
        <taxon>Ploima</taxon>
        <taxon>Brachionidae</taxon>
        <taxon>Brachionus</taxon>
    </lineage>
</organism>
<dbReference type="AlphaFoldDB" id="A0A813SZH0"/>
<feature type="region of interest" description="Disordered" evidence="2">
    <location>
        <begin position="1"/>
        <end position="146"/>
    </location>
</feature>
<feature type="compositionally biased region" description="Polar residues" evidence="2">
    <location>
        <begin position="334"/>
        <end position="343"/>
    </location>
</feature>
<feature type="region of interest" description="Disordered" evidence="2">
    <location>
        <begin position="378"/>
        <end position="431"/>
    </location>
</feature>
<feature type="compositionally biased region" description="Polar residues" evidence="2">
    <location>
        <begin position="260"/>
        <end position="273"/>
    </location>
</feature>
<feature type="compositionally biased region" description="Low complexity" evidence="2">
    <location>
        <begin position="319"/>
        <end position="333"/>
    </location>
</feature>
<evidence type="ECO:0000313" key="3">
    <source>
        <dbReference type="EMBL" id="CAF0806822.1"/>
    </source>
</evidence>
<proteinExistence type="predicted"/>
<feature type="compositionally biased region" description="Basic and acidic residues" evidence="2">
    <location>
        <begin position="409"/>
        <end position="428"/>
    </location>
</feature>
<feature type="compositionally biased region" description="Polar residues" evidence="2">
    <location>
        <begin position="136"/>
        <end position="146"/>
    </location>
</feature>
<comment type="caution">
    <text evidence="3">The sequence shown here is derived from an EMBL/GenBank/DDBJ whole genome shotgun (WGS) entry which is preliminary data.</text>
</comment>
<feature type="coiled-coil region" evidence="1">
    <location>
        <begin position="434"/>
        <end position="505"/>
    </location>
</feature>
<feature type="compositionally biased region" description="Low complexity" evidence="2">
    <location>
        <begin position="12"/>
        <end position="29"/>
    </location>
</feature>
<gene>
    <name evidence="3" type="ORF">OXX778_LOCUS6762</name>
</gene>
<feature type="compositionally biased region" description="Polar residues" evidence="2">
    <location>
        <begin position="1"/>
        <end position="11"/>
    </location>
</feature>
<feature type="compositionally biased region" description="Low complexity" evidence="2">
    <location>
        <begin position="77"/>
        <end position="109"/>
    </location>
</feature>
<accession>A0A813SZH0</accession>
<keyword evidence="4" id="KW-1185">Reference proteome</keyword>
<dbReference type="EMBL" id="CAJNOC010000821">
    <property type="protein sequence ID" value="CAF0806822.1"/>
    <property type="molecule type" value="Genomic_DNA"/>
</dbReference>
<dbReference type="Proteomes" id="UP000663879">
    <property type="component" value="Unassembled WGS sequence"/>
</dbReference>
<reference evidence="3" key="1">
    <citation type="submission" date="2021-02" db="EMBL/GenBank/DDBJ databases">
        <authorList>
            <person name="Nowell W R."/>
        </authorList>
    </citation>
    <scope>NUCLEOTIDE SEQUENCE</scope>
    <source>
        <strain evidence="3">Ploen Becks lab</strain>
    </source>
</reference>
<feature type="compositionally biased region" description="Low complexity" evidence="2">
    <location>
        <begin position="386"/>
        <end position="408"/>
    </location>
</feature>
<feature type="compositionally biased region" description="Basic and acidic residues" evidence="2">
    <location>
        <begin position="274"/>
        <end position="318"/>
    </location>
</feature>
<evidence type="ECO:0000256" key="1">
    <source>
        <dbReference type="SAM" id="Coils"/>
    </source>
</evidence>
<feature type="compositionally biased region" description="Low complexity" evidence="2">
    <location>
        <begin position="118"/>
        <end position="129"/>
    </location>
</feature>
<keyword evidence="1" id="KW-0175">Coiled coil</keyword>
<name>A0A813SZH0_9BILA</name>
<feature type="compositionally biased region" description="Polar residues" evidence="2">
    <location>
        <begin position="47"/>
        <end position="57"/>
    </location>
</feature>
<protein>
    <submittedName>
        <fullName evidence="3">Uncharacterized protein</fullName>
    </submittedName>
</protein>